<organism evidence="3 4">
    <name type="scientific">Modestobacter roseus</name>
    <dbReference type="NCBI Taxonomy" id="1181884"/>
    <lineage>
        <taxon>Bacteria</taxon>
        <taxon>Bacillati</taxon>
        <taxon>Actinomycetota</taxon>
        <taxon>Actinomycetes</taxon>
        <taxon>Geodermatophilales</taxon>
        <taxon>Geodermatophilaceae</taxon>
        <taxon>Modestobacter</taxon>
    </lineage>
</organism>
<evidence type="ECO:0000256" key="2">
    <source>
        <dbReference type="SAM" id="SignalP"/>
    </source>
</evidence>
<name>A0A562IPA3_9ACTN</name>
<gene>
    <name evidence="3" type="ORF">JD78_01333</name>
</gene>
<dbReference type="RefSeq" id="WP_166521039.1">
    <property type="nucleotide sequence ID" value="NZ_VLKF01000001.1"/>
</dbReference>
<accession>A0A562IPA3</accession>
<keyword evidence="2" id="KW-0732">Signal</keyword>
<feature type="chain" id="PRO_5038795720" evidence="2">
    <location>
        <begin position="26"/>
        <end position="76"/>
    </location>
</feature>
<reference evidence="3 4" key="1">
    <citation type="submission" date="2019-07" db="EMBL/GenBank/DDBJ databases">
        <title>R&amp;d 2014.</title>
        <authorList>
            <person name="Klenk H.-P."/>
        </authorList>
    </citation>
    <scope>NUCLEOTIDE SEQUENCE [LARGE SCALE GENOMIC DNA]</scope>
    <source>
        <strain evidence="3 4">DSM 45764</strain>
    </source>
</reference>
<dbReference type="AlphaFoldDB" id="A0A562IPA3"/>
<feature type="signal peptide" evidence="2">
    <location>
        <begin position="1"/>
        <end position="25"/>
    </location>
</feature>
<dbReference type="PROSITE" id="PS51257">
    <property type="entry name" value="PROKAR_LIPOPROTEIN"/>
    <property type="match status" value="1"/>
</dbReference>
<sequence length="76" mass="7583">MKTPRPVTALFLALTLAAGPAVLTACGSSEEGVLETGTIDDSEVQNTSGADEGDVERGGVPDVDDSGTGEGDDSDD</sequence>
<comment type="caution">
    <text evidence="3">The sequence shown here is derived from an EMBL/GenBank/DDBJ whole genome shotgun (WGS) entry which is preliminary data.</text>
</comment>
<evidence type="ECO:0000256" key="1">
    <source>
        <dbReference type="SAM" id="MobiDB-lite"/>
    </source>
</evidence>
<evidence type="ECO:0000313" key="4">
    <source>
        <dbReference type="Proteomes" id="UP000321490"/>
    </source>
</evidence>
<dbReference type="EMBL" id="VLKF01000001">
    <property type="protein sequence ID" value="TWH72811.1"/>
    <property type="molecule type" value="Genomic_DNA"/>
</dbReference>
<feature type="compositionally biased region" description="Acidic residues" evidence="1">
    <location>
        <begin position="62"/>
        <end position="76"/>
    </location>
</feature>
<feature type="region of interest" description="Disordered" evidence="1">
    <location>
        <begin position="30"/>
        <end position="76"/>
    </location>
</feature>
<evidence type="ECO:0000313" key="3">
    <source>
        <dbReference type="EMBL" id="TWH72811.1"/>
    </source>
</evidence>
<dbReference type="Proteomes" id="UP000321490">
    <property type="component" value="Unassembled WGS sequence"/>
</dbReference>
<proteinExistence type="predicted"/>
<protein>
    <submittedName>
        <fullName evidence="3">Uncharacterized protein</fullName>
    </submittedName>
</protein>
<keyword evidence="4" id="KW-1185">Reference proteome</keyword>